<evidence type="ECO:0000313" key="1">
    <source>
        <dbReference type="EMBL" id="CRG96544.1"/>
    </source>
</evidence>
<dbReference type="VEuPathDB" id="PlasmoDB:PGAL8A_00412600"/>
<dbReference type="RefSeq" id="XP_028529349.1">
    <property type="nucleotide sequence ID" value="XM_028672836.1"/>
</dbReference>
<dbReference type="EMBL" id="CVMV01000063">
    <property type="protein sequence ID" value="CRG96544.1"/>
    <property type="molecule type" value="Genomic_DNA"/>
</dbReference>
<evidence type="ECO:0000313" key="2">
    <source>
        <dbReference type="Proteomes" id="UP000220797"/>
    </source>
</evidence>
<reference evidence="1" key="1">
    <citation type="submission" date="2015-04" db="EMBL/GenBank/DDBJ databases">
        <authorList>
            <consortium name="Pathogen Informatics"/>
        </authorList>
    </citation>
    <scope>NUCLEOTIDE SEQUENCE [LARGE SCALE GENOMIC DNA]</scope>
    <source>
        <strain evidence="1">8A</strain>
    </source>
</reference>
<protein>
    <submittedName>
        <fullName evidence="1">Surface-associated interspersed protein (SURFIN)</fullName>
    </submittedName>
</protein>
<dbReference type="GeneID" id="39732656"/>
<dbReference type="AlphaFoldDB" id="A0A1J1GZ12"/>
<gene>
    <name evidence="1" type="ORF">PGAL8A_00412600</name>
</gene>
<comment type="caution">
    <text evidence="1">The sequence shown here is derived from an EMBL/GenBank/DDBJ whole genome shotgun (WGS) entry which is preliminary data.</text>
</comment>
<proteinExistence type="predicted"/>
<organism evidence="1 2">
    <name type="scientific">Plasmodium gallinaceum</name>
    <dbReference type="NCBI Taxonomy" id="5849"/>
    <lineage>
        <taxon>Eukaryota</taxon>
        <taxon>Sar</taxon>
        <taxon>Alveolata</taxon>
        <taxon>Apicomplexa</taxon>
        <taxon>Aconoidasida</taxon>
        <taxon>Haemosporida</taxon>
        <taxon>Plasmodiidae</taxon>
        <taxon>Plasmodium</taxon>
        <taxon>Plasmodium (Haemamoeba)</taxon>
    </lineage>
</organism>
<keyword evidence="2" id="KW-1185">Reference proteome</keyword>
<name>A0A1J1GZ12_PLAGA</name>
<dbReference type="Proteomes" id="UP000220797">
    <property type="component" value="Unassembled WGS sequence"/>
</dbReference>
<dbReference type="OMA" id="HSEDEWI"/>
<accession>A0A1J1GZ12</accession>
<sequence>MKKNLERRILLDIYMMLLEECIKEELQKEEEFYKTNIIEIRKFKNLDEETNKLEKIERERSSNVISEKEKEEIEKWKKEKWFIELMLEWKNNEEKYMMEINEEILAKKDQGRVMDIILERQGNILKKHCENIYRKWKEDDNNEEWFTKLVNIYENEQNEYKNRIYKNSIVKQKENVKNIERCEPATEFNKKGEQKMRKYERNCLEESYEKNNSIINKKKLKWKTLIEIYMVILEEYRKEEWLFNRGKFLEICLEEFIEEDKEKYPKLIEKDLAMLREGKEHISTLMIEKQKLLWKKWVERSKRMSEKWKNEEWLINLKKEWGKEQEKYDELTKESEISDIEAGKNPMLEKQKRIWKRWLKKQRMWFILHSEDEWINNLLEEYEEEEESMKRITKKDTKKEKEIHENIEELKQVGDNEIEKNRKKREKLIQKVLIEIHMTLLEECMKDKWQKEKEYFFKTMMEELKIQENLDENVIILEIKKKRSRNAILDIEKVEIEKWKKKNWFIELMLEMNNKEKTYIKDICEDMLAKKNEGGIKNPMLEMQKIIWKKHCEDIHKKWLEKNNKEILQH</sequence>